<dbReference type="Proteomes" id="UP000663877">
    <property type="component" value="Unassembled WGS sequence"/>
</dbReference>
<dbReference type="SUPFAM" id="SSF48452">
    <property type="entry name" value="TPR-like"/>
    <property type="match status" value="1"/>
</dbReference>
<proteinExistence type="inferred from homology"/>
<comment type="cofactor">
    <cofactor evidence="1">
        <name>NAD(+)</name>
        <dbReference type="ChEBI" id="CHEBI:57540"/>
    </cofactor>
</comment>
<sequence>MSTFKEITEGTGLTAGRVKNFFKAICNTFSPAPNEWIDQKLSPPVFESGEQPFYTGSRKRVATSSVEYIPSPKKLKSLNLIAVVHLLPTLPAYLDTLREIGIIKVILFKGAAAGKRPDHMEEMAQWVKDHPVFGDAVKNITKNDLKVEKKVIDLLSDAIKGEEEEILIMDIGGYFAPCLSVLAKPDKLKRKFKLLGIVEDTENGHQKYHHAIENLRSIEGSTFKQPNIFSVARSRMKMTEDYNVGKSLVRAADSILRQSLDLRLEDHRVIGVLGFGKIGSSIAMHLRQQHIGTVIVYDVNPEILLRASSYDFVICTKEQMLQQASFIFCATGNKALTYNDLLNISTDTKRLIIASCTSADDELDVHDGLEHHKCKNSSADARSFSRYQLKRLNGELIDVILLCDGNAVNFSYRAVLGESIRSVQAAMIVCALNLQQMAVLNRYNAGISTLTNEEEMRIARLWLQHFSELDVQLITNVSCAQMKYDKKTIEDNVGDLPVDKILLTELKQHLGLVRSEDTDPIDFMDSYRKLIIAASRGSGKTAVLFDLIHDVRNCYDLIWWFDCNDSLKGTLLFLAHKFHVSSFELSTTELQTVVLEAVLKSLTVQNILLVVDNIQEFTGESASEIIAHTADNTKDTKIVVSYGRFKCHEFLSILDNVVSCIPRRQRRCHIVALYTYDNIDELSLGEQAQPVVNEIVNETNQRWHYLIPQQIDVDKAKKWIISKIPEKIEFEQKEKWQNLIDKIVSVDVRRLTIRLTVSLVTSEWINADVLNDVEQLGNSDRLLYLILLFLKKLEQHNRPFFICAQVASLIQAGGISRETFYRLYTILAKDKHYQLRTTNWDLTWQNLLSILKSYCILKQNLLVPIIHRHVSQHYVPLDYVEIYSVPSSYIKELRRSPLADNTDVVWKYALQLINEGFAYDYYSFNQVNRSKFEQRIVHYLDHATAIIKYTVDWTGKEKYALLLGDLLYRLGSFYLHETRMYSEASTLFAKAKTIFDDILQRTHSNNYNISMKESQLLISMFRSKLMQLICEQLNTNSDEEADKFVKKIEEIQSELEQMPENYSYSTKDDLEKCVFTAVIAIARIRVQQARNTAISKTELEQSLQVVQSNLKEIKDKPNMDERTRSLLLQILGSTYSLLEYYEEAIKSYRLAVSLRESILPSEHPDTARTRYHLANCLLKSVDIQSNNDDKIDNAAVGTIISEAQVLCEKALKIQKTQLSTEHRNLKESIDLRQQITQFVKERNLEKPL</sequence>
<dbReference type="InterPro" id="IPR029752">
    <property type="entry name" value="D-isomer_DH_CS1"/>
</dbReference>
<dbReference type="GO" id="GO:0005829">
    <property type="term" value="C:cytosol"/>
    <property type="evidence" value="ECO:0007669"/>
    <property type="project" value="TreeGrafter"/>
</dbReference>
<dbReference type="EMBL" id="CAJNOI010000057">
    <property type="protein sequence ID" value="CAF0962745.1"/>
    <property type="molecule type" value="Genomic_DNA"/>
</dbReference>
<evidence type="ECO:0000313" key="9">
    <source>
        <dbReference type="Proteomes" id="UP000663832"/>
    </source>
</evidence>
<dbReference type="PROSITE" id="PS50005">
    <property type="entry name" value="TPR"/>
    <property type="match status" value="1"/>
</dbReference>
<evidence type="ECO:0000259" key="6">
    <source>
        <dbReference type="SMART" id="SM00997"/>
    </source>
</evidence>
<dbReference type="GO" id="GO:0033353">
    <property type="term" value="P:S-adenosylmethionine cycle"/>
    <property type="evidence" value="ECO:0007669"/>
    <property type="project" value="TreeGrafter"/>
</dbReference>
<dbReference type="Pfam" id="PF00670">
    <property type="entry name" value="AdoHcyase_NAD"/>
    <property type="match status" value="1"/>
</dbReference>
<dbReference type="InterPro" id="IPR042172">
    <property type="entry name" value="Adenosylhomocyst_ase-like_sf"/>
</dbReference>
<dbReference type="InterPro" id="IPR027417">
    <property type="entry name" value="P-loop_NTPase"/>
</dbReference>
<dbReference type="GO" id="GO:0004013">
    <property type="term" value="F:adenosylhomocysteinase activity"/>
    <property type="evidence" value="ECO:0007669"/>
    <property type="project" value="TreeGrafter"/>
</dbReference>
<dbReference type="Gene3D" id="1.25.40.10">
    <property type="entry name" value="Tetratricopeptide repeat domain"/>
    <property type="match status" value="1"/>
</dbReference>
<keyword evidence="3" id="KW-0554">One-carbon metabolism</keyword>
<protein>
    <recommendedName>
        <fullName evidence="6">S-adenosyl-L-homocysteine hydrolase NAD binding domain-containing protein</fullName>
    </recommendedName>
</protein>
<keyword evidence="5" id="KW-0802">TPR repeat</keyword>
<evidence type="ECO:0000313" key="10">
    <source>
        <dbReference type="Proteomes" id="UP000663877"/>
    </source>
</evidence>
<feature type="repeat" description="TPR" evidence="5">
    <location>
        <begin position="1125"/>
        <end position="1158"/>
    </location>
</feature>
<evidence type="ECO:0000313" key="8">
    <source>
        <dbReference type="EMBL" id="CAF0962745.1"/>
    </source>
</evidence>
<evidence type="ECO:0000256" key="5">
    <source>
        <dbReference type="PROSITE-ProRule" id="PRU00339"/>
    </source>
</evidence>
<dbReference type="OrthoDB" id="10063912at2759"/>
<keyword evidence="4" id="KW-0520">NAD</keyword>
<dbReference type="Proteomes" id="UP000663832">
    <property type="component" value="Unassembled WGS sequence"/>
</dbReference>
<dbReference type="GO" id="GO:0006730">
    <property type="term" value="P:one-carbon metabolic process"/>
    <property type="evidence" value="ECO:0007669"/>
    <property type="project" value="UniProtKB-KW"/>
</dbReference>
<dbReference type="InterPro" id="IPR011990">
    <property type="entry name" value="TPR-like_helical_dom_sf"/>
</dbReference>
<evidence type="ECO:0000256" key="4">
    <source>
        <dbReference type="ARBA" id="ARBA00023027"/>
    </source>
</evidence>
<dbReference type="SMART" id="SM00997">
    <property type="entry name" value="AdoHcyase_NAD"/>
    <property type="match status" value="1"/>
</dbReference>
<dbReference type="AlphaFoldDB" id="A0A814DZW5"/>
<accession>A0A814DZW5</accession>
<comment type="similarity">
    <text evidence="2">Belongs to the adenosylhomocysteinase family.</text>
</comment>
<evidence type="ECO:0000256" key="2">
    <source>
        <dbReference type="ARBA" id="ARBA00007122"/>
    </source>
</evidence>
<evidence type="ECO:0000256" key="1">
    <source>
        <dbReference type="ARBA" id="ARBA00001911"/>
    </source>
</evidence>
<reference evidence="8" key="1">
    <citation type="submission" date="2021-02" db="EMBL/GenBank/DDBJ databases">
        <authorList>
            <person name="Nowell W R."/>
        </authorList>
    </citation>
    <scope>NUCLEOTIDE SEQUENCE</scope>
</reference>
<name>A0A814DZW5_9BILA</name>
<dbReference type="InterPro" id="IPR036291">
    <property type="entry name" value="NAD(P)-bd_dom_sf"/>
</dbReference>
<dbReference type="InterPro" id="IPR000043">
    <property type="entry name" value="Adenosylhomocysteinase-like"/>
</dbReference>
<comment type="caution">
    <text evidence="8">The sequence shown here is derived from an EMBL/GenBank/DDBJ whole genome shotgun (WGS) entry which is preliminary data.</text>
</comment>
<dbReference type="PANTHER" id="PTHR23420:SF0">
    <property type="entry name" value="ADENOSYLHOMOCYSTEINASE"/>
    <property type="match status" value="1"/>
</dbReference>
<dbReference type="Gene3D" id="3.40.50.1480">
    <property type="entry name" value="Adenosylhomocysteinase-like"/>
    <property type="match status" value="1"/>
</dbReference>
<dbReference type="InterPro" id="IPR015878">
    <property type="entry name" value="Ado_hCys_hydrolase_NAD-bd"/>
</dbReference>
<dbReference type="SUPFAM" id="SSF52540">
    <property type="entry name" value="P-loop containing nucleoside triphosphate hydrolases"/>
    <property type="match status" value="1"/>
</dbReference>
<evidence type="ECO:0000256" key="3">
    <source>
        <dbReference type="ARBA" id="ARBA00022563"/>
    </source>
</evidence>
<dbReference type="EMBL" id="CAJNOM010000009">
    <property type="protein sequence ID" value="CAF0776076.1"/>
    <property type="molecule type" value="Genomic_DNA"/>
</dbReference>
<keyword evidence="9" id="KW-1185">Reference proteome</keyword>
<evidence type="ECO:0000313" key="7">
    <source>
        <dbReference type="EMBL" id="CAF0776076.1"/>
    </source>
</evidence>
<dbReference type="InterPro" id="IPR019734">
    <property type="entry name" value="TPR_rpt"/>
</dbReference>
<organism evidence="8 10">
    <name type="scientific">Adineta steineri</name>
    <dbReference type="NCBI Taxonomy" id="433720"/>
    <lineage>
        <taxon>Eukaryota</taxon>
        <taxon>Metazoa</taxon>
        <taxon>Spiralia</taxon>
        <taxon>Gnathifera</taxon>
        <taxon>Rotifera</taxon>
        <taxon>Eurotatoria</taxon>
        <taxon>Bdelloidea</taxon>
        <taxon>Adinetida</taxon>
        <taxon>Adinetidae</taxon>
        <taxon>Adineta</taxon>
    </lineage>
</organism>
<dbReference type="PROSITE" id="PS00065">
    <property type="entry name" value="D_2_HYDROXYACID_DH_1"/>
    <property type="match status" value="1"/>
</dbReference>
<dbReference type="Gene3D" id="3.40.50.720">
    <property type="entry name" value="NAD(P)-binding Rossmann-like Domain"/>
    <property type="match status" value="1"/>
</dbReference>
<dbReference type="PANTHER" id="PTHR23420">
    <property type="entry name" value="ADENOSYLHOMOCYSTEINASE"/>
    <property type="match status" value="1"/>
</dbReference>
<feature type="domain" description="S-adenosyl-L-homocysteine hydrolase NAD binding" evidence="6">
    <location>
        <begin position="240"/>
        <end position="415"/>
    </location>
</feature>
<gene>
    <name evidence="8" type="ORF">BJG266_LOCUS13841</name>
    <name evidence="7" type="ORF">QVE165_LOCUS2889</name>
</gene>
<dbReference type="SUPFAM" id="SSF51735">
    <property type="entry name" value="NAD(P)-binding Rossmann-fold domains"/>
    <property type="match status" value="1"/>
</dbReference>